<dbReference type="GeneID" id="110236806"/>
<feature type="domain" description="DZIP3-like HEPN" evidence="2">
    <location>
        <begin position="44"/>
        <end position="182"/>
    </location>
</feature>
<organism evidence="4 5">
    <name type="scientific">Exaiptasia diaphana</name>
    <name type="common">Tropical sea anemone</name>
    <name type="synonym">Aiptasia pulchella</name>
    <dbReference type="NCBI Taxonomy" id="2652724"/>
    <lineage>
        <taxon>Eukaryota</taxon>
        <taxon>Metazoa</taxon>
        <taxon>Cnidaria</taxon>
        <taxon>Anthozoa</taxon>
        <taxon>Hexacorallia</taxon>
        <taxon>Actiniaria</taxon>
        <taxon>Aiptasiidae</taxon>
        <taxon>Exaiptasia</taxon>
    </lineage>
</organism>
<dbReference type="PANTHER" id="PTHR10039:SF14">
    <property type="entry name" value="NACHT DOMAIN-CONTAINING PROTEIN"/>
    <property type="match status" value="1"/>
</dbReference>
<dbReference type="InterPro" id="IPR056884">
    <property type="entry name" value="NPHP3-like_N"/>
</dbReference>
<dbReference type="Proteomes" id="UP000887567">
    <property type="component" value="Unplaced"/>
</dbReference>
<dbReference type="RefSeq" id="XP_028514197.1">
    <property type="nucleotide sequence ID" value="XM_028658396.1"/>
</dbReference>
<protein>
    <recommendedName>
        <fullName evidence="6">NACHT domain-containing protein</fullName>
    </recommendedName>
</protein>
<evidence type="ECO:0000259" key="2">
    <source>
        <dbReference type="Pfam" id="PF18738"/>
    </source>
</evidence>
<dbReference type="Gene3D" id="3.40.50.300">
    <property type="entry name" value="P-loop containing nucleotide triphosphate hydrolases"/>
    <property type="match status" value="1"/>
</dbReference>
<dbReference type="PANTHER" id="PTHR10039">
    <property type="entry name" value="AMELOGENIN"/>
    <property type="match status" value="1"/>
</dbReference>
<dbReference type="SUPFAM" id="SSF52540">
    <property type="entry name" value="P-loop containing nucleoside triphosphate hydrolases"/>
    <property type="match status" value="1"/>
</dbReference>
<dbReference type="OrthoDB" id="5978325at2759"/>
<reference evidence="4" key="1">
    <citation type="submission" date="2022-11" db="UniProtKB">
        <authorList>
            <consortium name="EnsemblMetazoa"/>
        </authorList>
    </citation>
    <scope>IDENTIFICATION</scope>
</reference>
<accession>A0A913YI58</accession>
<evidence type="ECO:0008006" key="6">
    <source>
        <dbReference type="Google" id="ProtNLM"/>
    </source>
</evidence>
<evidence type="ECO:0000313" key="5">
    <source>
        <dbReference type="Proteomes" id="UP000887567"/>
    </source>
</evidence>
<dbReference type="KEGG" id="epa:110236806"/>
<dbReference type="Pfam" id="PF24883">
    <property type="entry name" value="NPHP3_N"/>
    <property type="match status" value="1"/>
</dbReference>
<dbReference type="InterPro" id="IPR041249">
    <property type="entry name" value="HEPN_DZIP3"/>
</dbReference>
<evidence type="ECO:0000259" key="3">
    <source>
        <dbReference type="Pfam" id="PF24883"/>
    </source>
</evidence>
<sequence length="482" mass="54139">MTSTAAWTTETTEKIKFTKLCRLLYDGGTKALRSVFDVQCPPPSLVASLNSNKSTLLTLKKPRGKVLNDDQWDKLYPPPGGASPKSEDFDITLLFVLLRNICPRLAAPLTGWDEPPNTADNSLGANLVRIKVYRNKVIAHSSSADIEETQFTKYWDETSNALVSLGLKKDDIDKLKSSPLGEEDYNRLLKEWAKADEDIKSQLESIKSDTAAIKRTLEEISNEKEIKVRRDSPINKLVFSDFSSVVKKLVGSYHPNTRQWIFEEVRSYLERESSKSIMVVIEAGPGMGKSVVAAKICDMYKKSEGQRIVKGACYFFKHNNALRNDPSKMLQSIARQLCVSVPGYEDALERNIQPTADKIPQLGCRELFTLLLEEPCSKVNSEDTVVVVIDALDECNNMKNELCKALVEGIPHLPSWIRFVITTRPPPSISSFRTNSHIYIKPEDANNKKDLKGFIEDKLKDLKQDSSTVTADHIKHLVDTTE</sequence>
<keyword evidence="5" id="KW-1185">Reference proteome</keyword>
<dbReference type="Pfam" id="PF18738">
    <property type="entry name" value="HEPN_DZIP3"/>
    <property type="match status" value="1"/>
</dbReference>
<proteinExistence type="predicted"/>
<dbReference type="EnsemblMetazoa" id="XM_028658396.1">
    <property type="protein sequence ID" value="XP_028514197.1"/>
    <property type="gene ID" value="LOC110236806"/>
</dbReference>
<feature type="domain" description="Nephrocystin 3-like N-terminal" evidence="3">
    <location>
        <begin position="256"/>
        <end position="424"/>
    </location>
</feature>
<keyword evidence="1" id="KW-0677">Repeat</keyword>
<dbReference type="OMA" id="NICPRLA"/>
<evidence type="ECO:0000256" key="1">
    <source>
        <dbReference type="ARBA" id="ARBA00022737"/>
    </source>
</evidence>
<dbReference type="AlphaFoldDB" id="A0A913YI58"/>
<dbReference type="InterPro" id="IPR027417">
    <property type="entry name" value="P-loop_NTPase"/>
</dbReference>
<name>A0A913YI58_EXADI</name>
<evidence type="ECO:0000313" key="4">
    <source>
        <dbReference type="EnsemblMetazoa" id="XP_028514197.1"/>
    </source>
</evidence>